<dbReference type="SUPFAM" id="SSF88946">
    <property type="entry name" value="Sigma2 domain of RNA polymerase sigma factors"/>
    <property type="match status" value="1"/>
</dbReference>
<dbReference type="Proteomes" id="UP000642070">
    <property type="component" value="Unassembled WGS sequence"/>
</dbReference>
<keyword evidence="2" id="KW-0805">Transcription regulation</keyword>
<evidence type="ECO:0000256" key="2">
    <source>
        <dbReference type="ARBA" id="ARBA00023015"/>
    </source>
</evidence>
<protein>
    <submittedName>
        <fullName evidence="8">DNA-directed RNA polymerase sigma-70 factor</fullName>
    </submittedName>
</protein>
<dbReference type="GO" id="GO:0016987">
    <property type="term" value="F:sigma factor activity"/>
    <property type="evidence" value="ECO:0007669"/>
    <property type="project" value="UniProtKB-KW"/>
</dbReference>
<sequence>MRDFDEFAAAAARPLLRLGWLLSGSAEQAQDLAQAALVRTYTAWHRVREDDALAYARRVLVNLHTDWLRRRPWREVAHAEPPDAAAADPGHAAVEERAALIAALQTLSRKERAAVVLRYYADLSERETAQTLGVSVGTVKSVCSRALAKLRASPLLRAEQELARTTSGDAS</sequence>
<dbReference type="InterPro" id="IPR013324">
    <property type="entry name" value="RNA_pol_sigma_r3/r4-like"/>
</dbReference>
<accession>A0A917T785</accession>
<reference evidence="8" key="2">
    <citation type="submission" date="2020-09" db="EMBL/GenBank/DDBJ databases">
        <authorList>
            <person name="Sun Q."/>
            <person name="Ohkuma M."/>
        </authorList>
    </citation>
    <scope>NUCLEOTIDE SEQUENCE</scope>
    <source>
        <strain evidence="8">JCM 19831</strain>
    </source>
</reference>
<name>A0A917T785_9ACTN</name>
<keyword evidence="5" id="KW-0804">Transcription</keyword>
<keyword evidence="9" id="KW-1185">Reference proteome</keyword>
<dbReference type="InterPro" id="IPR014284">
    <property type="entry name" value="RNA_pol_sigma-70_dom"/>
</dbReference>
<dbReference type="InterPro" id="IPR013249">
    <property type="entry name" value="RNA_pol_sigma70_r4_t2"/>
</dbReference>
<dbReference type="NCBIfam" id="TIGR02983">
    <property type="entry name" value="SigE-fam_strep"/>
    <property type="match status" value="1"/>
</dbReference>
<dbReference type="PANTHER" id="PTHR43133:SF50">
    <property type="entry name" value="ECF RNA POLYMERASE SIGMA FACTOR SIGM"/>
    <property type="match status" value="1"/>
</dbReference>
<dbReference type="RefSeq" id="WP_190248683.1">
    <property type="nucleotide sequence ID" value="NZ_BMPI01000005.1"/>
</dbReference>
<dbReference type="InterPro" id="IPR013325">
    <property type="entry name" value="RNA_pol_sigma_r2"/>
</dbReference>
<organism evidence="8 9">
    <name type="scientific">Dactylosporangium sucinum</name>
    <dbReference type="NCBI Taxonomy" id="1424081"/>
    <lineage>
        <taxon>Bacteria</taxon>
        <taxon>Bacillati</taxon>
        <taxon>Actinomycetota</taxon>
        <taxon>Actinomycetes</taxon>
        <taxon>Micromonosporales</taxon>
        <taxon>Micromonosporaceae</taxon>
        <taxon>Dactylosporangium</taxon>
    </lineage>
</organism>
<dbReference type="InterPro" id="IPR039425">
    <property type="entry name" value="RNA_pol_sigma-70-like"/>
</dbReference>
<comment type="caution">
    <text evidence="8">The sequence shown here is derived from an EMBL/GenBank/DDBJ whole genome shotgun (WGS) entry which is preliminary data.</text>
</comment>
<dbReference type="InterPro" id="IPR036388">
    <property type="entry name" value="WH-like_DNA-bd_sf"/>
</dbReference>
<dbReference type="SUPFAM" id="SSF88659">
    <property type="entry name" value="Sigma3 and sigma4 domains of RNA polymerase sigma factors"/>
    <property type="match status" value="1"/>
</dbReference>
<dbReference type="GO" id="GO:0003677">
    <property type="term" value="F:DNA binding"/>
    <property type="evidence" value="ECO:0007669"/>
    <property type="project" value="UniProtKB-KW"/>
</dbReference>
<evidence type="ECO:0000256" key="4">
    <source>
        <dbReference type="ARBA" id="ARBA00023125"/>
    </source>
</evidence>
<feature type="domain" description="RNA polymerase sigma-70 region 2" evidence="6">
    <location>
        <begin position="13"/>
        <end position="73"/>
    </location>
</feature>
<gene>
    <name evidence="8" type="primary">rpoE</name>
    <name evidence="8" type="ORF">GCM10007977_011800</name>
</gene>
<dbReference type="EMBL" id="BMPI01000005">
    <property type="protein sequence ID" value="GGM12270.1"/>
    <property type="molecule type" value="Genomic_DNA"/>
</dbReference>
<dbReference type="CDD" id="cd06171">
    <property type="entry name" value="Sigma70_r4"/>
    <property type="match status" value="1"/>
</dbReference>
<evidence type="ECO:0000259" key="7">
    <source>
        <dbReference type="Pfam" id="PF08281"/>
    </source>
</evidence>
<keyword evidence="8" id="KW-0240">DNA-directed RNA polymerase</keyword>
<keyword evidence="3" id="KW-0731">Sigma factor</keyword>
<dbReference type="InterPro" id="IPR007627">
    <property type="entry name" value="RNA_pol_sigma70_r2"/>
</dbReference>
<reference evidence="8" key="1">
    <citation type="journal article" date="2014" name="Int. J. Syst. Evol. Microbiol.">
        <title>Complete genome sequence of Corynebacterium casei LMG S-19264T (=DSM 44701T), isolated from a smear-ripened cheese.</title>
        <authorList>
            <consortium name="US DOE Joint Genome Institute (JGI-PGF)"/>
            <person name="Walter F."/>
            <person name="Albersmeier A."/>
            <person name="Kalinowski J."/>
            <person name="Ruckert C."/>
        </authorList>
    </citation>
    <scope>NUCLEOTIDE SEQUENCE</scope>
    <source>
        <strain evidence="8">JCM 19831</strain>
    </source>
</reference>
<dbReference type="GO" id="GO:0000428">
    <property type="term" value="C:DNA-directed RNA polymerase complex"/>
    <property type="evidence" value="ECO:0007669"/>
    <property type="project" value="UniProtKB-KW"/>
</dbReference>
<dbReference type="PANTHER" id="PTHR43133">
    <property type="entry name" value="RNA POLYMERASE ECF-TYPE SIGMA FACTO"/>
    <property type="match status" value="1"/>
</dbReference>
<dbReference type="Gene3D" id="1.10.1740.10">
    <property type="match status" value="1"/>
</dbReference>
<proteinExistence type="inferred from homology"/>
<dbReference type="Gene3D" id="1.10.10.10">
    <property type="entry name" value="Winged helix-like DNA-binding domain superfamily/Winged helix DNA-binding domain"/>
    <property type="match status" value="1"/>
</dbReference>
<feature type="domain" description="RNA polymerase sigma factor 70 region 4 type 2" evidence="7">
    <location>
        <begin position="98"/>
        <end position="150"/>
    </location>
</feature>
<dbReference type="Pfam" id="PF08281">
    <property type="entry name" value="Sigma70_r4_2"/>
    <property type="match status" value="1"/>
</dbReference>
<evidence type="ECO:0000313" key="9">
    <source>
        <dbReference type="Proteomes" id="UP000642070"/>
    </source>
</evidence>
<evidence type="ECO:0000259" key="6">
    <source>
        <dbReference type="Pfam" id="PF04542"/>
    </source>
</evidence>
<dbReference type="GO" id="GO:0006352">
    <property type="term" value="P:DNA-templated transcription initiation"/>
    <property type="evidence" value="ECO:0007669"/>
    <property type="project" value="InterPro"/>
</dbReference>
<evidence type="ECO:0000256" key="5">
    <source>
        <dbReference type="ARBA" id="ARBA00023163"/>
    </source>
</evidence>
<keyword evidence="4" id="KW-0238">DNA-binding</keyword>
<comment type="similarity">
    <text evidence="1">Belongs to the sigma-70 factor family. ECF subfamily.</text>
</comment>
<dbReference type="Pfam" id="PF04542">
    <property type="entry name" value="Sigma70_r2"/>
    <property type="match status" value="1"/>
</dbReference>
<evidence type="ECO:0000256" key="3">
    <source>
        <dbReference type="ARBA" id="ARBA00023082"/>
    </source>
</evidence>
<dbReference type="AlphaFoldDB" id="A0A917T785"/>
<dbReference type="NCBIfam" id="TIGR02937">
    <property type="entry name" value="sigma70-ECF"/>
    <property type="match status" value="1"/>
</dbReference>
<evidence type="ECO:0000256" key="1">
    <source>
        <dbReference type="ARBA" id="ARBA00010641"/>
    </source>
</evidence>
<evidence type="ECO:0000313" key="8">
    <source>
        <dbReference type="EMBL" id="GGM12270.1"/>
    </source>
</evidence>
<dbReference type="InterPro" id="IPR014325">
    <property type="entry name" value="RNA_pol_sigma-E_actinobac"/>
</dbReference>